<reference evidence="1 2" key="1">
    <citation type="journal article" date="2002" name="Nature">
        <title>Genome sequence and comparative analysis of the model rodent malaria parasite Plasmodium yoelii yoelii.</title>
        <authorList>
            <person name="Carlton J.M."/>
            <person name="Angiuoli S.V."/>
            <person name="Suh B.B."/>
            <person name="Kooij T.W."/>
            <person name="Pertea M."/>
            <person name="Silva J.C."/>
            <person name="Ermolaeva M.D."/>
            <person name="Allen J.E."/>
            <person name="Selengut J.D."/>
            <person name="Koo H.L."/>
            <person name="Peterson J.D."/>
            <person name="Pop M."/>
            <person name="Kosack D.S."/>
            <person name="Shumway M.F."/>
            <person name="Bidwell S.L."/>
            <person name="Shallom S.J."/>
            <person name="van Aken S.E."/>
            <person name="Riedmuller S.B."/>
            <person name="Feldblyum T.V."/>
            <person name="Cho J.K."/>
            <person name="Quackenbush J."/>
            <person name="Sedegah M."/>
            <person name="Shoaibi A."/>
            <person name="Cummings L.M."/>
            <person name="Florens L."/>
            <person name="Yates J.R."/>
            <person name="Raine J.D."/>
            <person name="Sinden R.E."/>
            <person name="Harris M.A."/>
            <person name="Cunningham D.A."/>
            <person name="Preiser P.R."/>
            <person name="Bergman L.W."/>
            <person name="Vaidya A.B."/>
            <person name="van Lin L.H."/>
            <person name="Janse C.J."/>
            <person name="Waters A.P."/>
            <person name="Smith H.O."/>
            <person name="White O.R."/>
            <person name="Salzberg S.L."/>
            <person name="Venter J.C."/>
            <person name="Fraser C.M."/>
            <person name="Hoffman S.L."/>
            <person name="Gardner M.J."/>
            <person name="Carucci D.J."/>
        </authorList>
    </citation>
    <scope>NUCLEOTIDE SEQUENCE [LARGE SCALE GENOMIC DNA]</scope>
    <source>
        <strain evidence="1 2">17XNL</strain>
    </source>
</reference>
<gene>
    <name evidence="1" type="ORF">PY04240</name>
</gene>
<dbReference type="AlphaFoldDB" id="Q7RGV6"/>
<dbReference type="PaxDb" id="73239-Q7RGV6"/>
<protein>
    <submittedName>
        <fullName evidence="1">Uncharacterized protein</fullName>
    </submittedName>
</protein>
<accession>Q7RGV6</accession>
<sequence length="57" mass="6705">MGIEKLTPHFFNRIISFLLRKETKYEANIISIKRTSNHEKGVPNDDDISLQIYENIL</sequence>
<name>Q7RGV6_PLAYO</name>
<keyword evidence="2" id="KW-1185">Reference proteome</keyword>
<organism evidence="1 2">
    <name type="scientific">Plasmodium yoelii yoelii</name>
    <dbReference type="NCBI Taxonomy" id="73239"/>
    <lineage>
        <taxon>Eukaryota</taxon>
        <taxon>Sar</taxon>
        <taxon>Alveolata</taxon>
        <taxon>Apicomplexa</taxon>
        <taxon>Aconoidasida</taxon>
        <taxon>Haemosporida</taxon>
        <taxon>Plasmodiidae</taxon>
        <taxon>Plasmodium</taxon>
        <taxon>Plasmodium (Vinckeia)</taxon>
    </lineage>
</organism>
<dbReference type="InParanoid" id="Q7RGV6"/>
<dbReference type="STRING" id="73239.Q7RGV6"/>
<feature type="non-terminal residue" evidence="1">
    <location>
        <position position="57"/>
    </location>
</feature>
<proteinExistence type="predicted"/>
<evidence type="ECO:0000313" key="2">
    <source>
        <dbReference type="Proteomes" id="UP000008553"/>
    </source>
</evidence>
<dbReference type="EMBL" id="AABL01001271">
    <property type="protein sequence ID" value="EAA16070.1"/>
    <property type="molecule type" value="Genomic_DNA"/>
</dbReference>
<comment type="caution">
    <text evidence="1">The sequence shown here is derived from an EMBL/GenBank/DDBJ whole genome shotgun (WGS) entry which is preliminary data.</text>
</comment>
<evidence type="ECO:0000313" key="1">
    <source>
        <dbReference type="EMBL" id="EAA16070.1"/>
    </source>
</evidence>
<dbReference type="Proteomes" id="UP000008553">
    <property type="component" value="Unassembled WGS sequence"/>
</dbReference>